<dbReference type="Proteomes" id="UP001175271">
    <property type="component" value="Unassembled WGS sequence"/>
</dbReference>
<feature type="transmembrane region" description="Helical" evidence="1">
    <location>
        <begin position="329"/>
        <end position="350"/>
    </location>
</feature>
<keyword evidence="1" id="KW-1133">Transmembrane helix</keyword>
<keyword evidence="1" id="KW-0812">Transmembrane</keyword>
<dbReference type="AlphaFoldDB" id="A0AA39HX36"/>
<dbReference type="PANTHER" id="PTHR12127">
    <property type="entry name" value="MUCOLIPIN"/>
    <property type="match status" value="1"/>
</dbReference>
<name>A0AA39HX36_9BILA</name>
<keyword evidence="4" id="KW-1185">Reference proteome</keyword>
<dbReference type="PANTHER" id="PTHR12127:SF7">
    <property type="entry name" value="SD02261P"/>
    <property type="match status" value="1"/>
</dbReference>
<feature type="transmembrane region" description="Helical" evidence="1">
    <location>
        <begin position="466"/>
        <end position="492"/>
    </location>
</feature>
<sequence>MSAHPISEEPLLPAEVDGERLRKSLYFFFLNPADKWTLRNTFPGKLILKILMAVFVAAQLVVFSQERMPYFEYATTVDRVVHHKFLKDWSVENDPMAFPPGEKLYSLYQRSDLFEHISHLVISYYTLHEESLGSFDYFNSTGELFDSIPEMEVCVQVRRRHHKRCNTLNITDEDIAAIEEDPSKIEAILERNNITLFDGRRYFAKAEFIFNLESIRETDQEMNCHQVETSTLFDNTLRSGMIVIDLSVKLLPATCRQELLEGMQNLSRDDWFNILLDITVISCCLCSLYSSIRSLHYGLRLMRLTSSYFSHNRSQRMTFGEKLKFFQMWYIIVILNDIVVITGTCIKFSLSNTDFDNYVYTGTSLLLGLGIFVVSIDLLRYLTFLNVLISMTKFMTNVLQLIICAAIMYSAFLLAGWTIIGPYSPKFHTVERTSKTLFSLLNGDDMFTTFVTVESSNTAVLLFSTVYVYVFVSLFIYVLLSLVIAIFENAWYRTVEDRDRYRLPEQKTNLQRFIDELDLNAMNTQNLTALFDSANLL</sequence>
<feature type="transmembrane region" description="Helical" evidence="1">
    <location>
        <begin position="362"/>
        <end position="382"/>
    </location>
</feature>
<feature type="domain" description="Mucolipin extracytosolic" evidence="2">
    <location>
        <begin position="83"/>
        <end position="256"/>
    </location>
</feature>
<feature type="transmembrane region" description="Helical" evidence="1">
    <location>
        <begin position="46"/>
        <end position="63"/>
    </location>
</feature>
<feature type="transmembrane region" description="Helical" evidence="1">
    <location>
        <begin position="394"/>
        <end position="420"/>
    </location>
</feature>
<dbReference type="GO" id="GO:0005765">
    <property type="term" value="C:lysosomal membrane"/>
    <property type="evidence" value="ECO:0007669"/>
    <property type="project" value="TreeGrafter"/>
</dbReference>
<protein>
    <recommendedName>
        <fullName evidence="2">Mucolipin extracytosolic domain-containing protein</fullName>
    </recommendedName>
</protein>
<reference evidence="3" key="1">
    <citation type="submission" date="2023-06" db="EMBL/GenBank/DDBJ databases">
        <title>Genomic analysis of the entomopathogenic nematode Steinernema hermaphroditum.</title>
        <authorList>
            <person name="Schwarz E.M."/>
            <person name="Heppert J.K."/>
            <person name="Baniya A."/>
            <person name="Schwartz H.T."/>
            <person name="Tan C.-H."/>
            <person name="Antoshechkin I."/>
            <person name="Sternberg P.W."/>
            <person name="Goodrich-Blair H."/>
            <person name="Dillman A.R."/>
        </authorList>
    </citation>
    <scope>NUCLEOTIDE SEQUENCE</scope>
    <source>
        <strain evidence="3">PS9179</strain>
        <tissue evidence="3">Whole animal</tissue>
    </source>
</reference>
<proteinExistence type="predicted"/>
<comment type="caution">
    <text evidence="3">The sequence shown here is derived from an EMBL/GenBank/DDBJ whole genome shotgun (WGS) entry which is preliminary data.</text>
</comment>
<evidence type="ECO:0000256" key="1">
    <source>
        <dbReference type="SAM" id="Phobius"/>
    </source>
</evidence>
<evidence type="ECO:0000313" key="4">
    <source>
        <dbReference type="Proteomes" id="UP001175271"/>
    </source>
</evidence>
<dbReference type="InterPro" id="IPR039031">
    <property type="entry name" value="Mucolipin"/>
</dbReference>
<evidence type="ECO:0000313" key="3">
    <source>
        <dbReference type="EMBL" id="KAK0412434.1"/>
    </source>
</evidence>
<dbReference type="Pfam" id="PF21381">
    <property type="entry name" value="MCLN_ECD"/>
    <property type="match status" value="1"/>
</dbReference>
<dbReference type="GO" id="GO:0005886">
    <property type="term" value="C:plasma membrane"/>
    <property type="evidence" value="ECO:0007669"/>
    <property type="project" value="TreeGrafter"/>
</dbReference>
<organism evidence="3 4">
    <name type="scientific">Steinernema hermaphroditum</name>
    <dbReference type="NCBI Taxonomy" id="289476"/>
    <lineage>
        <taxon>Eukaryota</taxon>
        <taxon>Metazoa</taxon>
        <taxon>Ecdysozoa</taxon>
        <taxon>Nematoda</taxon>
        <taxon>Chromadorea</taxon>
        <taxon>Rhabditida</taxon>
        <taxon>Tylenchina</taxon>
        <taxon>Panagrolaimomorpha</taxon>
        <taxon>Strongyloidoidea</taxon>
        <taxon>Steinernematidae</taxon>
        <taxon>Steinernema</taxon>
    </lineage>
</organism>
<evidence type="ECO:0000259" key="2">
    <source>
        <dbReference type="Pfam" id="PF21381"/>
    </source>
</evidence>
<accession>A0AA39HX36</accession>
<dbReference type="GO" id="GO:0072345">
    <property type="term" value="F:NAADP-sensitive calcium-release channel activity"/>
    <property type="evidence" value="ECO:0007669"/>
    <property type="project" value="TreeGrafter"/>
</dbReference>
<dbReference type="InterPro" id="IPR049134">
    <property type="entry name" value="MCLN_ECD"/>
</dbReference>
<gene>
    <name evidence="3" type="ORF">QR680_006209</name>
</gene>
<keyword evidence="1" id="KW-0472">Membrane</keyword>
<dbReference type="EMBL" id="JAUCMV010000003">
    <property type="protein sequence ID" value="KAK0412434.1"/>
    <property type="molecule type" value="Genomic_DNA"/>
</dbReference>